<dbReference type="EC" id="1.1.1.47" evidence="4"/>
<dbReference type="NCBIfam" id="NF005559">
    <property type="entry name" value="PRK07231.1"/>
    <property type="match status" value="1"/>
</dbReference>
<dbReference type="SMART" id="SM00822">
    <property type="entry name" value="PKS_KR"/>
    <property type="match status" value="1"/>
</dbReference>
<dbReference type="InterPro" id="IPR020904">
    <property type="entry name" value="Sc_DH/Rdtase_CS"/>
</dbReference>
<dbReference type="SUPFAM" id="SSF51735">
    <property type="entry name" value="NAD(P)-binding Rossmann-fold domains"/>
    <property type="match status" value="1"/>
</dbReference>
<keyword evidence="5" id="KW-1185">Reference proteome</keyword>
<dbReference type="PROSITE" id="PS00061">
    <property type="entry name" value="ADH_SHORT"/>
    <property type="match status" value="1"/>
</dbReference>
<dbReference type="PRINTS" id="PR00081">
    <property type="entry name" value="GDHRDH"/>
</dbReference>
<name>A0ABV0JY57_9CYAN</name>
<dbReference type="PANTHER" id="PTHR24321">
    <property type="entry name" value="DEHYDROGENASES, SHORT CHAIN"/>
    <property type="match status" value="1"/>
</dbReference>
<dbReference type="InterPro" id="IPR036291">
    <property type="entry name" value="NAD(P)-bd_dom_sf"/>
</dbReference>
<gene>
    <name evidence="4" type="ORF">NC992_01095</name>
</gene>
<comment type="caution">
    <text evidence="4">The sequence shown here is derived from an EMBL/GenBank/DDBJ whole genome shotgun (WGS) entry which is preliminary data.</text>
</comment>
<evidence type="ECO:0000313" key="4">
    <source>
        <dbReference type="EMBL" id="MEP0945457.1"/>
    </source>
</evidence>
<keyword evidence="2 4" id="KW-0560">Oxidoreductase</keyword>
<dbReference type="PRINTS" id="PR00080">
    <property type="entry name" value="SDRFAMILY"/>
</dbReference>
<dbReference type="Pfam" id="PF13561">
    <property type="entry name" value="adh_short_C2"/>
    <property type="match status" value="1"/>
</dbReference>
<evidence type="ECO:0000259" key="3">
    <source>
        <dbReference type="SMART" id="SM00822"/>
    </source>
</evidence>
<dbReference type="Proteomes" id="UP001482513">
    <property type="component" value="Unassembled WGS sequence"/>
</dbReference>
<dbReference type="CDD" id="cd05233">
    <property type="entry name" value="SDR_c"/>
    <property type="match status" value="1"/>
</dbReference>
<accession>A0ABV0JY57</accession>
<organism evidence="4 5">
    <name type="scientific">Leptolyngbya subtilissima DQ-A4</name>
    <dbReference type="NCBI Taxonomy" id="2933933"/>
    <lineage>
        <taxon>Bacteria</taxon>
        <taxon>Bacillati</taxon>
        <taxon>Cyanobacteriota</taxon>
        <taxon>Cyanophyceae</taxon>
        <taxon>Leptolyngbyales</taxon>
        <taxon>Leptolyngbyaceae</taxon>
        <taxon>Leptolyngbya group</taxon>
        <taxon>Leptolyngbya</taxon>
    </lineage>
</organism>
<dbReference type="PANTHER" id="PTHR24321:SF11">
    <property type="entry name" value="BLR0893 PROTEIN"/>
    <property type="match status" value="1"/>
</dbReference>
<dbReference type="Gene3D" id="3.40.50.720">
    <property type="entry name" value="NAD(P)-binding Rossmann-like Domain"/>
    <property type="match status" value="1"/>
</dbReference>
<sequence length="250" mass="25727">MASMAGKVAIVTGASSGIGRATAIAFGRAGATVVVVARRPDKGEETVQQIKAAQGKAMFIQADVTQASDLEAMVKQTVETYGRLDYAFNNAGSGTSGKLADLSEADWDFEINANLKSVWLSMKYEIPAMQQSGGGAIVNTSSQGALLGVAGYGAYGAAKAGVIALSRAAAAEYSSDRIRINTVSPGAVKTDLWAAAPPEMLDQVAAGIPLQRIGRPEDIAEAVVWLCSEGAGFVTGHNLVVDGGFTAVQK</sequence>
<dbReference type="GO" id="GO:0047936">
    <property type="term" value="F:glucose 1-dehydrogenase [NAD(P)+] activity"/>
    <property type="evidence" value="ECO:0007669"/>
    <property type="project" value="UniProtKB-EC"/>
</dbReference>
<proteinExistence type="inferred from homology"/>
<feature type="domain" description="Ketoreductase" evidence="3">
    <location>
        <begin position="7"/>
        <end position="196"/>
    </location>
</feature>
<reference evidence="4 5" key="1">
    <citation type="submission" date="2022-04" db="EMBL/GenBank/DDBJ databases">
        <title>Positive selection, recombination, and allopatry shape intraspecific diversity of widespread and dominant cyanobacteria.</title>
        <authorList>
            <person name="Wei J."/>
            <person name="Shu W."/>
            <person name="Hu C."/>
        </authorList>
    </citation>
    <scope>NUCLEOTIDE SEQUENCE [LARGE SCALE GENOMIC DNA]</scope>
    <source>
        <strain evidence="4 5">DQ-A4</strain>
    </source>
</reference>
<protein>
    <submittedName>
        <fullName evidence="4">Glucose 1-dehydrogenase</fullName>
        <ecNumber evidence="4">1.1.1.47</ecNumber>
    </submittedName>
</protein>
<dbReference type="EMBL" id="JAMPKX010000001">
    <property type="protein sequence ID" value="MEP0945457.1"/>
    <property type="molecule type" value="Genomic_DNA"/>
</dbReference>
<dbReference type="RefSeq" id="WP_190698243.1">
    <property type="nucleotide sequence ID" value="NZ_JAMPKX010000001.1"/>
</dbReference>
<evidence type="ECO:0000256" key="1">
    <source>
        <dbReference type="ARBA" id="ARBA00006484"/>
    </source>
</evidence>
<comment type="similarity">
    <text evidence="1">Belongs to the short-chain dehydrogenases/reductases (SDR) family.</text>
</comment>
<evidence type="ECO:0000313" key="5">
    <source>
        <dbReference type="Proteomes" id="UP001482513"/>
    </source>
</evidence>
<dbReference type="InterPro" id="IPR057326">
    <property type="entry name" value="KR_dom"/>
</dbReference>
<dbReference type="InterPro" id="IPR002347">
    <property type="entry name" value="SDR_fam"/>
</dbReference>
<evidence type="ECO:0000256" key="2">
    <source>
        <dbReference type="ARBA" id="ARBA00023002"/>
    </source>
</evidence>